<keyword evidence="2" id="KW-0472">Membrane</keyword>
<feature type="transmembrane region" description="Helical" evidence="2">
    <location>
        <begin position="120"/>
        <end position="140"/>
    </location>
</feature>
<name>A0A0V7ZVV8_9CYAN</name>
<keyword evidence="2" id="KW-1133">Transmembrane helix</keyword>
<keyword evidence="4" id="KW-1185">Reference proteome</keyword>
<feature type="transmembrane region" description="Helical" evidence="2">
    <location>
        <begin position="283"/>
        <end position="304"/>
    </location>
</feature>
<evidence type="ECO:0000313" key="4">
    <source>
        <dbReference type="Proteomes" id="UP000053372"/>
    </source>
</evidence>
<keyword evidence="2" id="KW-0812">Transmembrane</keyword>
<dbReference type="RefSeq" id="WP_027844543.1">
    <property type="nucleotide sequence ID" value="NZ_LMTZ01000047.1"/>
</dbReference>
<feature type="transmembrane region" description="Helical" evidence="2">
    <location>
        <begin position="35"/>
        <end position="58"/>
    </location>
</feature>
<evidence type="ECO:0000256" key="1">
    <source>
        <dbReference type="SAM" id="MobiDB-lite"/>
    </source>
</evidence>
<organism evidence="3 4">
    <name type="scientific">Mastigocoleus testarum BC008</name>
    <dbReference type="NCBI Taxonomy" id="371196"/>
    <lineage>
        <taxon>Bacteria</taxon>
        <taxon>Bacillati</taxon>
        <taxon>Cyanobacteriota</taxon>
        <taxon>Cyanophyceae</taxon>
        <taxon>Nostocales</taxon>
        <taxon>Hapalosiphonaceae</taxon>
        <taxon>Mastigocoleus</taxon>
    </lineage>
</organism>
<protein>
    <submittedName>
        <fullName evidence="3">Peptidase</fullName>
    </submittedName>
</protein>
<sequence length="1212" mass="135797">METAVDRFWYLVSGALSLNPEAFRLINILPDASKVALMLVLIAGLSQAIGQCVVLFLNRVKPFRFFLSLLVAAIIFAFSFEFWAFSTWLTSTIVFKSNVGFGSVARVLSLSYAPQIFDFLGGLPYLGIPIFVLLSVWSLLGMVTGLNVLTGLGVWGSFICAGLGWLLFQILQRTIGRPVTACGRWLSNKVAGTELDRNGRSFDVPVEDSRKSSSRSKSTKKRVQEAVQKSQVEKSQVKKSQSKRFINFRVIAFAVCIVLILISLITQNWVAVWFGAVTQGIKLLLQLVFISAIALLVSILLTPLESLGWWAGWYGNEAIRLGTSVKPISPQTQIARYVIYLDGINQGSYQYLPGVKIFLDQLATALPPNVLVVKGIMPYSARNKTLKEGALGFLWRVIDSIALKNPSNPIAFIINIRNIVAVAVSADSRYGQVQNQGLARVLWQSLLNNGYEIGSGTPITLIGFSGGGQMSMGAASFLKRLTGAPIEVISLAGVISGNTGAMEIEHLYHLVGEQDRVEKVGPIMFPGRWLVFFLSNWNRAKRRGKFSFISLGPVGHNGIDGPFSQEEFLSDGQTNLRQTLDMVTGILLKDWTLTGFNPRKLKPSNYELYQQGIFSDYNYYPVNQSVDSELYQPIGTWLGRLILPTQEQRQVTKGVFFEVHHADANYQHLLGQTVILRWSKQPEVQAYVQRVTQNVHFIEQVTASKKQGNIHPDRINHWHHVDPLESLAGARPKDDVIVKLPEPVVVDNENERCVIKIDRDPILISGRFYGLVSIIQHLGNDLFKVRHYNRTSRNFDGAEEIVYIPSVIADRDGVFPSSNFQIENSVINEKGWYIYGAKNGDGTFVVQAIAPYHLLSLSLDRVIFGEKATLDYINHEYWRDVADDKGQISTVLLYPTVSSTPDFLEQRLDLEIAAINEWKEGDRALVMHVFGGIGGKNPEFTPLGIYFGHFAYGIAKVIREPLSQELYFDIEYRQIYTHNNTAIIAGNNSWIRYMGDRQWGFLGYRPISDILVKFSPLTEDYDFDGLKFSPLDCIIHELDTMAARYRIGDGTGTTFVGPLNSCVQDSQEALYHSLKRTIAELESNPSYVKWLRRYPEDPQTKRFLQLINLVQSLSSELTPLGIVRPDWQDDRPTLGSFPIENPTETILKTLASWRSLLPRLANDRVAMIFLRLGASLWVQRTNQVGGLNPDIEPLAPTDFGNEIPGIKTPFSN</sequence>
<gene>
    <name evidence="3" type="ORF">BC008_01980</name>
</gene>
<accession>A0A0V7ZVV8</accession>
<dbReference type="AlphaFoldDB" id="A0A0V7ZVV8"/>
<feature type="transmembrane region" description="Helical" evidence="2">
    <location>
        <begin position="146"/>
        <end position="168"/>
    </location>
</feature>
<dbReference type="OrthoDB" id="5141003at2"/>
<evidence type="ECO:0000256" key="2">
    <source>
        <dbReference type="SAM" id="Phobius"/>
    </source>
</evidence>
<dbReference type="EMBL" id="LMTZ01000047">
    <property type="protein sequence ID" value="KST68752.1"/>
    <property type="molecule type" value="Genomic_DNA"/>
</dbReference>
<feature type="region of interest" description="Disordered" evidence="1">
    <location>
        <begin position="201"/>
        <end position="227"/>
    </location>
</feature>
<dbReference type="Proteomes" id="UP000053372">
    <property type="component" value="Unassembled WGS sequence"/>
</dbReference>
<feature type="transmembrane region" description="Helical" evidence="2">
    <location>
        <begin position="248"/>
        <end position="271"/>
    </location>
</feature>
<feature type="transmembrane region" description="Helical" evidence="2">
    <location>
        <begin position="65"/>
        <end position="83"/>
    </location>
</feature>
<evidence type="ECO:0000313" key="3">
    <source>
        <dbReference type="EMBL" id="KST68752.1"/>
    </source>
</evidence>
<reference evidence="3 4" key="1">
    <citation type="journal article" date="2015" name="Genome Announc.">
        <title>Draft Genome of the Euendolithic (true boring) Cyanobacterium Mastigocoleus testarum strain BC008.</title>
        <authorList>
            <person name="Guida B.S."/>
            <person name="Garcia-Pichel F."/>
        </authorList>
    </citation>
    <scope>NUCLEOTIDE SEQUENCE [LARGE SCALE GENOMIC DNA]</scope>
    <source>
        <strain evidence="3 4">BC008</strain>
    </source>
</reference>
<comment type="caution">
    <text evidence="3">The sequence shown here is derived from an EMBL/GenBank/DDBJ whole genome shotgun (WGS) entry which is preliminary data.</text>
</comment>
<feature type="compositionally biased region" description="Basic residues" evidence="1">
    <location>
        <begin position="212"/>
        <end position="221"/>
    </location>
</feature>
<proteinExistence type="predicted"/>